<evidence type="ECO:0000256" key="4">
    <source>
        <dbReference type="PROSITE-ProRule" id="PRU00473"/>
    </source>
</evidence>
<evidence type="ECO:0000313" key="9">
    <source>
        <dbReference type="Proteomes" id="UP000198984"/>
    </source>
</evidence>
<feature type="region of interest" description="Disordered" evidence="5">
    <location>
        <begin position="397"/>
        <end position="428"/>
    </location>
</feature>
<keyword evidence="9" id="KW-1185">Reference proteome</keyword>
<feature type="transmembrane region" description="Helical" evidence="6">
    <location>
        <begin position="219"/>
        <end position="237"/>
    </location>
</feature>
<keyword evidence="3" id="KW-0998">Cell outer membrane</keyword>
<dbReference type="PANTHER" id="PTHR30329">
    <property type="entry name" value="STATOR ELEMENT OF FLAGELLAR MOTOR COMPLEX"/>
    <property type="match status" value="1"/>
</dbReference>
<comment type="subcellular location">
    <subcellularLocation>
        <location evidence="1">Cell outer membrane</location>
    </subcellularLocation>
</comment>
<dbReference type="EMBL" id="FOBB01000009">
    <property type="protein sequence ID" value="SEN29974.1"/>
    <property type="molecule type" value="Genomic_DNA"/>
</dbReference>
<dbReference type="Proteomes" id="UP000198984">
    <property type="component" value="Unassembled WGS sequence"/>
</dbReference>
<dbReference type="InterPro" id="IPR009282">
    <property type="entry name" value="DUF937"/>
</dbReference>
<dbReference type="STRING" id="573321.SAMN04488505_109179"/>
<dbReference type="InterPro" id="IPR050330">
    <property type="entry name" value="Bact_OuterMem_StrucFunc"/>
</dbReference>
<evidence type="ECO:0000256" key="1">
    <source>
        <dbReference type="ARBA" id="ARBA00004442"/>
    </source>
</evidence>
<dbReference type="Pfam" id="PF06078">
    <property type="entry name" value="DUF937"/>
    <property type="match status" value="1"/>
</dbReference>
<keyword evidence="6" id="KW-0812">Transmembrane</keyword>
<keyword evidence="6" id="KW-1133">Transmembrane helix</keyword>
<feature type="domain" description="OmpA-like" evidence="7">
    <location>
        <begin position="310"/>
        <end position="428"/>
    </location>
</feature>
<dbReference type="AlphaFoldDB" id="A0A1H8FEQ5"/>
<gene>
    <name evidence="8" type="ORF">SAMN04488505_109179</name>
</gene>
<organism evidence="8 9">
    <name type="scientific">Chitinophaga rupis</name>
    <dbReference type="NCBI Taxonomy" id="573321"/>
    <lineage>
        <taxon>Bacteria</taxon>
        <taxon>Pseudomonadati</taxon>
        <taxon>Bacteroidota</taxon>
        <taxon>Chitinophagia</taxon>
        <taxon>Chitinophagales</taxon>
        <taxon>Chitinophagaceae</taxon>
        <taxon>Chitinophaga</taxon>
    </lineage>
</organism>
<evidence type="ECO:0000256" key="6">
    <source>
        <dbReference type="SAM" id="Phobius"/>
    </source>
</evidence>
<evidence type="ECO:0000256" key="2">
    <source>
        <dbReference type="ARBA" id="ARBA00023136"/>
    </source>
</evidence>
<name>A0A1H8FEQ5_9BACT</name>
<evidence type="ECO:0000256" key="3">
    <source>
        <dbReference type="ARBA" id="ARBA00023237"/>
    </source>
</evidence>
<accession>A0A1H8FEQ5</accession>
<dbReference type="CDD" id="cd07185">
    <property type="entry name" value="OmpA_C-like"/>
    <property type="match status" value="1"/>
</dbReference>
<dbReference type="SUPFAM" id="SSF103088">
    <property type="entry name" value="OmpA-like"/>
    <property type="match status" value="1"/>
</dbReference>
<keyword evidence="2 4" id="KW-0472">Membrane</keyword>
<sequence>MSFDLLTAVKGLFTSDVISQAAARLGESESGVQNAVSGIIPALLTGLLYKAGPQGDSNGALNLAKEAAGANTTGTIISSLQNNAGGWVGKGTELLQGLFGNKVGDLTSAIAAYAGIRESSAGTLLHAATPAALGAAGEYAANQHLSGSSFLAFLNSQKEQILSAVPPGFNLAGLIGLGSLTELSRKLSNMAAGFASTPAGKTSESMTQTAQKAAGSTRWLWSLLLILIAIILLWYLVKGCGGGKTTDTVITDTVSSETMMDTAMAQVSTPEVVTRESIKVSLPDGTVRDAYKGGIEDQLVAFLKDDSKQPGKDVWFDFDNLNFTTGSANISPDSKPQLQNIADILRAFPKAKIKIGGYTDRSGDSLGNIKLSQARADAVRNALLKLHTDAAQVPAAEGYGSQFAKAPATASDEEKKHDRHISVSVREK</sequence>
<dbReference type="PROSITE" id="PS51123">
    <property type="entry name" value="OMPA_2"/>
    <property type="match status" value="1"/>
</dbReference>
<protein>
    <recommendedName>
        <fullName evidence="7">OmpA-like domain-containing protein</fullName>
    </recommendedName>
</protein>
<dbReference type="PRINTS" id="PR01021">
    <property type="entry name" value="OMPADOMAIN"/>
</dbReference>
<dbReference type="GO" id="GO:0009279">
    <property type="term" value="C:cell outer membrane"/>
    <property type="evidence" value="ECO:0007669"/>
    <property type="project" value="UniProtKB-SubCell"/>
</dbReference>
<dbReference type="InterPro" id="IPR006664">
    <property type="entry name" value="OMP_bac"/>
</dbReference>
<dbReference type="Pfam" id="PF00691">
    <property type="entry name" value="OmpA"/>
    <property type="match status" value="1"/>
</dbReference>
<evidence type="ECO:0000313" key="8">
    <source>
        <dbReference type="EMBL" id="SEN29974.1"/>
    </source>
</evidence>
<reference evidence="8 9" key="1">
    <citation type="submission" date="2016-10" db="EMBL/GenBank/DDBJ databases">
        <authorList>
            <person name="de Groot N.N."/>
        </authorList>
    </citation>
    <scope>NUCLEOTIDE SEQUENCE [LARGE SCALE GENOMIC DNA]</scope>
    <source>
        <strain evidence="8 9">DSM 21039</strain>
    </source>
</reference>
<dbReference type="InterPro" id="IPR006665">
    <property type="entry name" value="OmpA-like"/>
</dbReference>
<dbReference type="InterPro" id="IPR036737">
    <property type="entry name" value="OmpA-like_sf"/>
</dbReference>
<dbReference type="RefSeq" id="WP_089919333.1">
    <property type="nucleotide sequence ID" value="NZ_FOBB01000009.1"/>
</dbReference>
<evidence type="ECO:0000256" key="5">
    <source>
        <dbReference type="SAM" id="MobiDB-lite"/>
    </source>
</evidence>
<dbReference type="PANTHER" id="PTHR30329:SF21">
    <property type="entry name" value="LIPOPROTEIN YIAD-RELATED"/>
    <property type="match status" value="1"/>
</dbReference>
<dbReference type="OrthoDB" id="9782229at2"/>
<proteinExistence type="predicted"/>
<dbReference type="Gene3D" id="3.30.1330.60">
    <property type="entry name" value="OmpA-like domain"/>
    <property type="match status" value="1"/>
</dbReference>
<evidence type="ECO:0000259" key="7">
    <source>
        <dbReference type="PROSITE" id="PS51123"/>
    </source>
</evidence>